<feature type="transmembrane region" description="Helical" evidence="1">
    <location>
        <begin position="562"/>
        <end position="581"/>
    </location>
</feature>
<dbReference type="eggNOG" id="arCOG00568">
    <property type="taxonomic scope" value="Archaea"/>
</dbReference>
<dbReference type="HOGENOM" id="CLU_023226_0_0_2"/>
<evidence type="ECO:0008006" key="4">
    <source>
        <dbReference type="Google" id="ProtNLM"/>
    </source>
</evidence>
<feature type="transmembrane region" description="Helical" evidence="1">
    <location>
        <begin position="12"/>
        <end position="32"/>
    </location>
</feature>
<feature type="transmembrane region" description="Helical" evidence="1">
    <location>
        <begin position="471"/>
        <end position="492"/>
    </location>
</feature>
<dbReference type="KEGG" id="mew:MSWAN_0927"/>
<feature type="transmembrane region" description="Helical" evidence="1">
    <location>
        <begin position="300"/>
        <end position="319"/>
    </location>
</feature>
<feature type="transmembrane region" description="Helical" evidence="1">
    <location>
        <begin position="38"/>
        <end position="56"/>
    </location>
</feature>
<accession>F6D2L8</accession>
<proteinExistence type="predicted"/>
<dbReference type="Proteomes" id="UP000009231">
    <property type="component" value="Chromosome"/>
</dbReference>
<protein>
    <recommendedName>
        <fullName evidence="4">DUF2206 domain-containing protein</fullName>
    </recommendedName>
</protein>
<dbReference type="OrthoDB" id="71189at2157"/>
<sequence length="716" mass="80968">MFNKIKNIKAKEWLMLIVSMLFLTDILVLLNIPFLREIESFLFFTIIPGVLILQILRLNKMEFLKKAVLSVGLSLFFMIFAGLILNSFYPILMKPLSLSSVLISFNILLIALAIIAYMRNKDDFNLGDMLNFNFHLGGKLKSPLIFPLIFPFMAILGTYLMNTTQNNIILMLMLFMIPLYLVVVVYLNDKIHPSTYPIAVWLIGLSLLLMYGLTSSYTIGRDVHGEFYSFQLAMANLHWNIYDYYNPYNACLSVTILPVVYNVLSNIGGEYIFKLFYGIIGSAIPLIVYIVSKKYIGKKYAFFAALLFVFQLFFVSMLGAVRQEIAMLFFFLAVMVLFDSELDKKLPKKVLFLIFTFSLVVSHYTTAYVAFILMAAVLLVPFLMGLIKERKLVFTNFDLILISLAFIAVWYLLFAKVQFTAGAQVVGATAAAAATAGSSSGPAQPLTTTRGAYVLGVLGIVLKSLPNTVSVVVHDIIFATIMVGLGTVIWKYRYFKEKMEVEYLMGVAVSMILLILFVALPYISIAYDAARLFFQLLIFIAPLFVIGAITLAKLIKKPKWDVMILLVLLIALFSCATYMQYHFLGMPYSSEYDSNGLVRDETFIYGSELTSVSWLNYNKVTGLNAYSDGRESSRFALVYGAGDQNFKNSFIVLNSSFFAWNKTINSGYIYMGHFNVNDNKTLEIYDDISVQDINGYSKLFMGKYRIYDNGGSQIWM</sequence>
<dbReference type="AlphaFoldDB" id="F6D2L8"/>
<feature type="transmembrane region" description="Helical" evidence="1">
    <location>
        <begin position="271"/>
        <end position="291"/>
    </location>
</feature>
<keyword evidence="1" id="KW-0812">Transmembrane</keyword>
<dbReference type="Pfam" id="PF09971">
    <property type="entry name" value="DUF2206"/>
    <property type="match status" value="1"/>
</dbReference>
<dbReference type="STRING" id="868131.MSWAN_0927"/>
<feature type="transmembrane region" description="Helical" evidence="1">
    <location>
        <begin position="533"/>
        <end position="555"/>
    </location>
</feature>
<gene>
    <name evidence="2" type="ordered locus">MSWAN_0927</name>
</gene>
<feature type="transmembrane region" description="Helical" evidence="1">
    <location>
        <begin position="199"/>
        <end position="219"/>
    </location>
</feature>
<feature type="transmembrane region" description="Helical" evidence="1">
    <location>
        <begin position="144"/>
        <end position="162"/>
    </location>
</feature>
<reference evidence="2 3" key="1">
    <citation type="journal article" date="2014" name="Int. J. Syst. Evol. Microbiol.">
        <title>Methanobacterium paludis sp. nov. and a novel strain of Methanobacterium lacus isolated from northern peatlands.</title>
        <authorList>
            <person name="Cadillo-Quiroz H."/>
            <person name="Brauer S.L."/>
            <person name="Goodson N."/>
            <person name="Yavitt J.B."/>
            <person name="Zinder S.H."/>
        </authorList>
    </citation>
    <scope>NUCLEOTIDE SEQUENCE [LARGE SCALE GENOMIC DNA]</scope>
    <source>
        <strain evidence="3">DSM 25820 / JCM 18151 / SWAN1</strain>
    </source>
</reference>
<name>F6D2L8_METPW</name>
<keyword evidence="3" id="KW-1185">Reference proteome</keyword>
<dbReference type="RefSeq" id="WP_013825454.1">
    <property type="nucleotide sequence ID" value="NC_015574.1"/>
</dbReference>
<feature type="transmembrane region" description="Helical" evidence="1">
    <location>
        <begin position="68"/>
        <end position="92"/>
    </location>
</feature>
<evidence type="ECO:0000256" key="1">
    <source>
        <dbReference type="SAM" id="Phobius"/>
    </source>
</evidence>
<dbReference type="EMBL" id="CP002772">
    <property type="protein sequence ID" value="AEG17952.1"/>
    <property type="molecule type" value="Genomic_DNA"/>
</dbReference>
<evidence type="ECO:0000313" key="2">
    <source>
        <dbReference type="EMBL" id="AEG17952.1"/>
    </source>
</evidence>
<evidence type="ECO:0000313" key="3">
    <source>
        <dbReference type="Proteomes" id="UP000009231"/>
    </source>
</evidence>
<organism evidence="2 3">
    <name type="scientific">Methanobacterium paludis (strain DSM 25820 / JCM 18151 / SWAN1)</name>
    <dbReference type="NCBI Taxonomy" id="868131"/>
    <lineage>
        <taxon>Archaea</taxon>
        <taxon>Methanobacteriati</taxon>
        <taxon>Methanobacteriota</taxon>
        <taxon>Methanomada group</taxon>
        <taxon>Methanobacteria</taxon>
        <taxon>Methanobacteriales</taxon>
        <taxon>Methanobacteriaceae</taxon>
        <taxon>Methanobacterium</taxon>
    </lineage>
</organism>
<feature type="transmembrane region" description="Helical" evidence="1">
    <location>
        <begin position="371"/>
        <end position="387"/>
    </location>
</feature>
<keyword evidence="1" id="KW-0472">Membrane</keyword>
<feature type="transmembrane region" description="Helical" evidence="1">
    <location>
        <begin position="504"/>
        <end position="527"/>
    </location>
</feature>
<dbReference type="InterPro" id="IPR018701">
    <property type="entry name" value="DUF2206_membrane"/>
</dbReference>
<feature type="transmembrane region" description="Helical" evidence="1">
    <location>
        <begin position="98"/>
        <end position="118"/>
    </location>
</feature>
<keyword evidence="1" id="KW-1133">Transmembrane helix</keyword>
<feature type="transmembrane region" description="Helical" evidence="1">
    <location>
        <begin position="168"/>
        <end position="187"/>
    </location>
</feature>
<feature type="transmembrane region" description="Helical" evidence="1">
    <location>
        <begin position="394"/>
        <end position="413"/>
    </location>
</feature>
<dbReference type="GeneID" id="10668429"/>